<accession>E4X075</accession>
<proteinExistence type="predicted"/>
<sequence>MLQIGLAPPQIHVAECIRLHNALMNPANGPEKSVTCFYIRTVEDDLHYPVFLKAPTVHNLTECLAMVTQVDPAQIVRVINRRKSASQSNNDIKVIVTDEMVATFQNETSFTVLLIGRPEEDGLTAVIHR</sequence>
<name>E4X075_OIKDI</name>
<evidence type="ECO:0000259" key="1">
    <source>
        <dbReference type="Pfam" id="PF25416"/>
    </source>
</evidence>
<dbReference type="InterPro" id="IPR057520">
    <property type="entry name" value="GRHL1/CP2_C"/>
</dbReference>
<dbReference type="EMBL" id="FN653020">
    <property type="protein sequence ID" value="CBY23174.1"/>
    <property type="molecule type" value="Genomic_DNA"/>
</dbReference>
<dbReference type="OrthoDB" id="9996779at2759"/>
<evidence type="ECO:0000313" key="2">
    <source>
        <dbReference type="EMBL" id="CBY23174.1"/>
    </source>
</evidence>
<reference evidence="2" key="1">
    <citation type="journal article" date="2010" name="Science">
        <title>Plasticity of animal genome architecture unmasked by rapid evolution of a pelagic tunicate.</title>
        <authorList>
            <person name="Denoeud F."/>
            <person name="Henriet S."/>
            <person name="Mungpakdee S."/>
            <person name="Aury J.M."/>
            <person name="Da Silva C."/>
            <person name="Brinkmann H."/>
            <person name="Mikhaleva J."/>
            <person name="Olsen L.C."/>
            <person name="Jubin C."/>
            <person name="Canestro C."/>
            <person name="Bouquet J.M."/>
            <person name="Danks G."/>
            <person name="Poulain J."/>
            <person name="Campsteijn C."/>
            <person name="Adamski M."/>
            <person name="Cross I."/>
            <person name="Yadetie F."/>
            <person name="Muffato M."/>
            <person name="Louis A."/>
            <person name="Butcher S."/>
            <person name="Tsagkogeorga G."/>
            <person name="Konrad A."/>
            <person name="Singh S."/>
            <person name="Jensen M.F."/>
            <person name="Cong E.H."/>
            <person name="Eikeseth-Otteraa H."/>
            <person name="Noel B."/>
            <person name="Anthouard V."/>
            <person name="Porcel B.M."/>
            <person name="Kachouri-Lafond R."/>
            <person name="Nishino A."/>
            <person name="Ugolini M."/>
            <person name="Chourrout P."/>
            <person name="Nishida H."/>
            <person name="Aasland R."/>
            <person name="Huzurbazar S."/>
            <person name="Westhof E."/>
            <person name="Delsuc F."/>
            <person name="Lehrach H."/>
            <person name="Reinhardt R."/>
            <person name="Weissenbach J."/>
            <person name="Roy S.W."/>
            <person name="Artiguenave F."/>
            <person name="Postlethwait J.H."/>
            <person name="Manak J.R."/>
            <person name="Thompson E.M."/>
            <person name="Jaillon O."/>
            <person name="Du Pasquier L."/>
            <person name="Boudinot P."/>
            <person name="Liberles D.A."/>
            <person name="Volff J.N."/>
            <person name="Philippe H."/>
            <person name="Lenhard B."/>
            <person name="Roest Crollius H."/>
            <person name="Wincker P."/>
            <person name="Chourrout D."/>
        </authorList>
    </citation>
    <scope>NUCLEOTIDE SEQUENCE [LARGE SCALE GENOMIC DNA]</scope>
</reference>
<evidence type="ECO:0000313" key="3">
    <source>
        <dbReference type="Proteomes" id="UP000001307"/>
    </source>
</evidence>
<dbReference type="Proteomes" id="UP000001307">
    <property type="component" value="Unassembled WGS sequence"/>
</dbReference>
<dbReference type="InParanoid" id="E4X075"/>
<protein>
    <recommendedName>
        <fullName evidence="1">GRHL1/CP2 C-terminal domain-containing protein</fullName>
    </recommendedName>
</protein>
<dbReference type="Pfam" id="PF25416">
    <property type="entry name" value="GRHL1_C"/>
    <property type="match status" value="1"/>
</dbReference>
<organism evidence="2">
    <name type="scientific">Oikopleura dioica</name>
    <name type="common">Tunicate</name>
    <dbReference type="NCBI Taxonomy" id="34765"/>
    <lineage>
        <taxon>Eukaryota</taxon>
        <taxon>Metazoa</taxon>
        <taxon>Chordata</taxon>
        <taxon>Tunicata</taxon>
        <taxon>Appendicularia</taxon>
        <taxon>Copelata</taxon>
        <taxon>Oikopleuridae</taxon>
        <taxon>Oikopleura</taxon>
    </lineage>
</organism>
<gene>
    <name evidence="2" type="ORF">GSOID_T00015107001</name>
</gene>
<dbReference type="AlphaFoldDB" id="E4X075"/>
<feature type="domain" description="GRHL1/CP2 C-terminal" evidence="1">
    <location>
        <begin position="35"/>
        <end position="117"/>
    </location>
</feature>
<keyword evidence="3" id="KW-1185">Reference proteome</keyword>